<name>A0A9P7U5G2_9PEZI</name>
<gene>
    <name evidence="1" type="ORF">JMJ77_009881</name>
</gene>
<organism evidence="1 2">
    <name type="scientific">Colletotrichum scovillei</name>
    <dbReference type="NCBI Taxonomy" id="1209932"/>
    <lineage>
        <taxon>Eukaryota</taxon>
        <taxon>Fungi</taxon>
        <taxon>Dikarya</taxon>
        <taxon>Ascomycota</taxon>
        <taxon>Pezizomycotina</taxon>
        <taxon>Sordariomycetes</taxon>
        <taxon>Hypocreomycetidae</taxon>
        <taxon>Glomerellales</taxon>
        <taxon>Glomerellaceae</taxon>
        <taxon>Colletotrichum</taxon>
        <taxon>Colletotrichum acutatum species complex</taxon>
    </lineage>
</organism>
<evidence type="ECO:0000313" key="1">
    <source>
        <dbReference type="EMBL" id="KAG7040420.1"/>
    </source>
</evidence>
<dbReference type="EMBL" id="JAESDN010000025">
    <property type="protein sequence ID" value="KAG7040420.1"/>
    <property type="molecule type" value="Genomic_DNA"/>
</dbReference>
<dbReference type="InterPro" id="IPR053204">
    <property type="entry name" value="Oxopyrrolidines_Biosynth-assoc"/>
</dbReference>
<keyword evidence="2" id="KW-1185">Reference proteome</keyword>
<comment type="caution">
    <text evidence="1">The sequence shown here is derived from an EMBL/GenBank/DDBJ whole genome shotgun (WGS) entry which is preliminary data.</text>
</comment>
<evidence type="ECO:0000313" key="2">
    <source>
        <dbReference type="Proteomes" id="UP000699042"/>
    </source>
</evidence>
<sequence>MASVSRHVPARRAFCGCPAGSCLSSPCTVQRGRRERGLFPSLPANLTFSQALAGTTASTYRMRDSPLTTSVKLRCLHVGRDWPNWPRPGFPPSRCDIAIKRLSTLAPPPPPHLLSNCQHRNPSTSYSNTSGKPFVSTHSRSFSHIPEMNDLLPKNDVPKVGVNDAIAALPTYKSLSSFVKTDGTTDKKALENTVDEFKDLAKKSESQIEDFLWDTYNAIFAVAKQTPPEKQTPLVDFLQRLRETTVTASDGQPLKLNNQVVWKDLPTFGWVARDLWNFDTTDTSASAEEKASWTNLSAFAAQLTARADLTNSQDPFDFSLYALWALRDAFEVDSAAASAETHDIATRLAYQWLKDAPVAIHDLSVKGRDFDGKSGKPGSKFADRDWRGMNEARYGVWADSITSISETASDEKQRALAKEAAAKMKTK</sequence>
<dbReference type="Pfam" id="PF12311">
    <property type="entry name" value="DUF3632"/>
    <property type="match status" value="1"/>
</dbReference>
<dbReference type="Proteomes" id="UP000699042">
    <property type="component" value="Unassembled WGS sequence"/>
</dbReference>
<protein>
    <submittedName>
        <fullName evidence="1">Uncharacterized protein</fullName>
    </submittedName>
</protein>
<dbReference type="PANTHER" id="PTHR38797:SF6">
    <property type="match status" value="1"/>
</dbReference>
<dbReference type="InterPro" id="IPR022085">
    <property type="entry name" value="OpdG"/>
</dbReference>
<reference evidence="1" key="1">
    <citation type="submission" date="2021-05" db="EMBL/GenBank/DDBJ databases">
        <title>Comparative genomics of three Colletotrichum scovillei strains and genetic complementation revealed genes involved fungal growth and virulence on chili pepper.</title>
        <authorList>
            <person name="Hsieh D.-K."/>
            <person name="Chuang S.-C."/>
            <person name="Chen C.-Y."/>
            <person name="Chao Y.-T."/>
            <person name="Lu M.-Y.J."/>
            <person name="Lee M.-H."/>
            <person name="Shih M.-C."/>
        </authorList>
    </citation>
    <scope>NUCLEOTIDE SEQUENCE</scope>
    <source>
        <strain evidence="1">Coll-153</strain>
    </source>
</reference>
<accession>A0A9P7U5G2</accession>
<proteinExistence type="predicted"/>
<dbReference type="PANTHER" id="PTHR38797">
    <property type="entry name" value="NUCLEAR PORE COMPLEX PROTEIN NUP85-RELATED"/>
    <property type="match status" value="1"/>
</dbReference>
<dbReference type="AlphaFoldDB" id="A0A9P7U5G2"/>